<dbReference type="GO" id="GO:0005975">
    <property type="term" value="P:carbohydrate metabolic process"/>
    <property type="evidence" value="ECO:0007669"/>
    <property type="project" value="UniProtKB-ARBA"/>
</dbReference>
<evidence type="ECO:0000313" key="5">
    <source>
        <dbReference type="Proteomes" id="UP000239209"/>
    </source>
</evidence>
<dbReference type="SUPFAM" id="SSF49299">
    <property type="entry name" value="PKD domain"/>
    <property type="match status" value="1"/>
</dbReference>
<dbReference type="InterPro" id="IPR000601">
    <property type="entry name" value="PKD_dom"/>
</dbReference>
<dbReference type="PROSITE" id="PS50093">
    <property type="entry name" value="PKD"/>
    <property type="match status" value="1"/>
</dbReference>
<reference evidence="4 5" key="1">
    <citation type="submission" date="2018-03" db="EMBL/GenBank/DDBJ databases">
        <title>Genomic Encyclopedia of Archaeal and Bacterial Type Strains, Phase II (KMG-II): from individual species to whole genera.</title>
        <authorList>
            <person name="Goeker M."/>
        </authorList>
    </citation>
    <scope>NUCLEOTIDE SEQUENCE [LARGE SCALE GENOMIC DNA]</scope>
    <source>
        <strain evidence="4 5">DSM 45348</strain>
    </source>
</reference>
<feature type="compositionally biased region" description="Pro residues" evidence="1">
    <location>
        <begin position="82"/>
        <end position="95"/>
    </location>
</feature>
<evidence type="ECO:0000256" key="2">
    <source>
        <dbReference type="SAM" id="SignalP"/>
    </source>
</evidence>
<feature type="chain" id="PRO_5015690601" description="PKD domain-containing protein" evidence="2">
    <location>
        <begin position="32"/>
        <end position="438"/>
    </location>
</feature>
<dbReference type="Proteomes" id="UP000239209">
    <property type="component" value="Unassembled WGS sequence"/>
</dbReference>
<keyword evidence="2" id="KW-0732">Signal</keyword>
<dbReference type="InterPro" id="IPR035986">
    <property type="entry name" value="PKD_dom_sf"/>
</dbReference>
<dbReference type="EMBL" id="PVZG01000008">
    <property type="protein sequence ID" value="PRY28422.1"/>
    <property type="molecule type" value="Genomic_DNA"/>
</dbReference>
<feature type="compositionally biased region" description="Low complexity" evidence="1">
    <location>
        <begin position="61"/>
        <end position="71"/>
    </location>
</feature>
<dbReference type="InterPro" id="IPR013783">
    <property type="entry name" value="Ig-like_fold"/>
</dbReference>
<evidence type="ECO:0000259" key="3">
    <source>
        <dbReference type="PROSITE" id="PS50093"/>
    </source>
</evidence>
<feature type="signal peptide" evidence="2">
    <location>
        <begin position="1"/>
        <end position="31"/>
    </location>
</feature>
<sequence>MNVRLSRPLLAVAVSGALLAGGALGASPAFASDPRDSTAAAHAALGDEPAGDDPSTPPVVEPTTPEPSGEPSEPPASEDPAPDPTEPTTPAPDPTTEPTTDPSAPTPDPDPTTPDPGPVSPSPSPDPLDVTAPVGRFSLSATSLWIGQRVTLTQGAISDDTSGPDQISRVVSWGDGTSSTLYAGQAPVKKQYTRNGRYTITVTLRDAAGNTGKAAASSNTVSVTTPGKFKLDKYSVWPGQTFKFTISNVPAGTTKIWLNTGDGYNGAVSGRNQSVTGVYYHHKNGGLVRGKVTIRATFYNKNGASSSFYAAQLTVKKDSWKPTLKVKKPSKANRLKSWKYATGTVKDKGAGVPYVFVWATRINGNAVYCFTPRKTWKRVYSEEEYNNCAPVAVKPSKGKWSLRLKGLKKGTLYIDARAFDWGDNGSKWASVSSKITRS</sequence>
<dbReference type="Gene3D" id="2.60.40.10">
    <property type="entry name" value="Immunoglobulins"/>
    <property type="match status" value="1"/>
</dbReference>
<organism evidence="4 5">
    <name type="scientific">Pseudosporangium ferrugineum</name>
    <dbReference type="NCBI Taxonomy" id="439699"/>
    <lineage>
        <taxon>Bacteria</taxon>
        <taxon>Bacillati</taxon>
        <taxon>Actinomycetota</taxon>
        <taxon>Actinomycetes</taxon>
        <taxon>Micromonosporales</taxon>
        <taxon>Micromonosporaceae</taxon>
        <taxon>Pseudosporangium</taxon>
    </lineage>
</organism>
<gene>
    <name evidence="4" type="ORF">CLV70_108215</name>
</gene>
<proteinExistence type="predicted"/>
<feature type="compositionally biased region" description="Polar residues" evidence="1">
    <location>
        <begin position="156"/>
        <end position="165"/>
    </location>
</feature>
<accession>A0A2T0S4U4</accession>
<keyword evidence="5" id="KW-1185">Reference proteome</keyword>
<feature type="region of interest" description="Disordered" evidence="1">
    <location>
        <begin position="156"/>
        <end position="178"/>
    </location>
</feature>
<name>A0A2T0S4U4_9ACTN</name>
<comment type="caution">
    <text evidence="4">The sequence shown here is derived from an EMBL/GenBank/DDBJ whole genome shotgun (WGS) entry which is preliminary data.</text>
</comment>
<evidence type="ECO:0000256" key="1">
    <source>
        <dbReference type="SAM" id="MobiDB-lite"/>
    </source>
</evidence>
<feature type="compositionally biased region" description="Pro residues" evidence="1">
    <location>
        <begin position="104"/>
        <end position="126"/>
    </location>
</feature>
<feature type="region of interest" description="Disordered" evidence="1">
    <location>
        <begin position="24"/>
        <end position="133"/>
    </location>
</feature>
<feature type="domain" description="PKD" evidence="3">
    <location>
        <begin position="157"/>
        <end position="211"/>
    </location>
</feature>
<dbReference type="OrthoDB" id="3288201at2"/>
<dbReference type="AlphaFoldDB" id="A0A2T0S4U4"/>
<dbReference type="RefSeq" id="WP_106127851.1">
    <property type="nucleotide sequence ID" value="NZ_PVZG01000008.1"/>
</dbReference>
<protein>
    <recommendedName>
        <fullName evidence="3">PKD domain-containing protein</fullName>
    </recommendedName>
</protein>
<evidence type="ECO:0000313" key="4">
    <source>
        <dbReference type="EMBL" id="PRY28422.1"/>
    </source>
</evidence>